<dbReference type="InterPro" id="IPR040911">
    <property type="entry name" value="Exostosin_GT47"/>
</dbReference>
<dbReference type="GO" id="GO:0016757">
    <property type="term" value="F:glycosyltransferase activity"/>
    <property type="evidence" value="ECO:0007669"/>
    <property type="project" value="InterPro"/>
</dbReference>
<keyword evidence="3" id="KW-1185">Reference proteome</keyword>
<dbReference type="Proteomes" id="UP000239747">
    <property type="component" value="Unassembled WGS sequence"/>
</dbReference>
<dbReference type="AlphaFoldDB" id="A0A2S7UC53"/>
<comment type="caution">
    <text evidence="2">The sequence shown here is derived from an EMBL/GenBank/DDBJ whole genome shotgun (WGS) entry which is preliminary data.</text>
</comment>
<evidence type="ECO:0000259" key="1">
    <source>
        <dbReference type="Pfam" id="PF03016"/>
    </source>
</evidence>
<dbReference type="InterPro" id="IPR004263">
    <property type="entry name" value="Exostosin"/>
</dbReference>
<feature type="domain" description="Exostosin GT47" evidence="1">
    <location>
        <begin position="225"/>
        <end position="284"/>
    </location>
</feature>
<dbReference type="RefSeq" id="WP_105071286.1">
    <property type="nucleotide sequence ID" value="NZ_MTPW01000001.1"/>
</dbReference>
<gene>
    <name evidence="2" type="ORF">BST92_09780</name>
</gene>
<protein>
    <recommendedName>
        <fullName evidence="1">Exostosin GT47 domain-containing protein</fullName>
    </recommendedName>
</protein>
<proteinExistence type="predicted"/>
<accession>A0A2S7UC53</accession>
<name>A0A2S7UC53_9FLAO</name>
<dbReference type="OrthoDB" id="1416011at2"/>
<evidence type="ECO:0000313" key="3">
    <source>
        <dbReference type="Proteomes" id="UP000239747"/>
    </source>
</evidence>
<dbReference type="PANTHER" id="PTHR11062">
    <property type="entry name" value="EXOSTOSIN HEPARAN SULFATE GLYCOSYLTRANSFERASE -RELATED"/>
    <property type="match status" value="1"/>
</dbReference>
<reference evidence="2 3" key="1">
    <citation type="submission" date="2017-01" db="EMBL/GenBank/DDBJ databases">
        <title>Trade-off between light-utilization and light-protection in marine flavobacteria.</title>
        <authorList>
            <person name="Kumagai Y."/>
            <person name="Yoshizawa S."/>
            <person name="Kogure K."/>
            <person name="Iwasaki W."/>
        </authorList>
    </citation>
    <scope>NUCLEOTIDE SEQUENCE [LARGE SCALE GENOMIC DNA]</scope>
    <source>
        <strain evidence="2 3">KCTC 32109</strain>
    </source>
</reference>
<dbReference type="EMBL" id="MTPW01000001">
    <property type="protein sequence ID" value="PQJ32197.1"/>
    <property type="molecule type" value="Genomic_DNA"/>
</dbReference>
<sequence>MIKLYTYQELLIPENRKVVFPLLFDLCYYENAHPSVKEYYQLVKEPSAADVIIFPINYFSIKQKAYQEYFKSLYQLAMSNGKKMMVYTGGDYGKTFHDKNIITWRNAGFLSSNDDQTIIIPAFISDPVERDDLTSNIHLYKTQPQISFTGFATNSWKEKLRMQLSTAKGNMNRTLGFDNSDKQLLYNAAVKRFSYLKDLESNSNIKTDFIYRDKYRAGAVTLTQREQTTREFFENLKNSPYTFCLRGAGNFSVRFYESLAFGRIPVLIDTDVSLPLEELIDWDQHICRVLPKENLGEKLLNFHKSLTPEEFEKLQLSNRNLYKDYLVRHAYFCKLYHSLKAML</sequence>
<dbReference type="Pfam" id="PF03016">
    <property type="entry name" value="Exostosin_GT47"/>
    <property type="match status" value="1"/>
</dbReference>
<evidence type="ECO:0000313" key="2">
    <source>
        <dbReference type="EMBL" id="PQJ32197.1"/>
    </source>
</evidence>
<organism evidence="2 3">
    <name type="scientific">Nonlabens arenilitoris</name>
    <dbReference type="NCBI Taxonomy" id="1217969"/>
    <lineage>
        <taxon>Bacteria</taxon>
        <taxon>Pseudomonadati</taxon>
        <taxon>Bacteroidota</taxon>
        <taxon>Flavobacteriia</taxon>
        <taxon>Flavobacteriales</taxon>
        <taxon>Flavobacteriaceae</taxon>
        <taxon>Nonlabens</taxon>
    </lineage>
</organism>